<keyword evidence="1" id="KW-0378">Hydrolase</keyword>
<dbReference type="Proteomes" id="UP000694866">
    <property type="component" value="Unplaced"/>
</dbReference>
<dbReference type="FunFam" id="3.40.390.10:FF:000002">
    <property type="entry name" value="Disintegrin and metalloproteinase domain-containing protein 22"/>
    <property type="match status" value="1"/>
</dbReference>
<evidence type="ECO:0000259" key="8">
    <source>
        <dbReference type="PROSITE" id="PS50215"/>
    </source>
</evidence>
<evidence type="ECO:0000259" key="7">
    <source>
        <dbReference type="PROSITE" id="PS50214"/>
    </source>
</evidence>
<dbReference type="InterPro" id="IPR036436">
    <property type="entry name" value="Disintegrin_dom_sf"/>
</dbReference>
<feature type="binding site" evidence="4">
    <location>
        <position position="213"/>
    </location>
    <ligand>
        <name>Zn(2+)</name>
        <dbReference type="ChEBI" id="CHEBI:29105"/>
        <note>catalytic</note>
    </ligand>
</feature>
<gene>
    <name evidence="10" type="primary">LOC105266422</name>
</gene>
<protein>
    <submittedName>
        <fullName evidence="10">Zinc metalloproteinase-disintegrin-like crotastatin</fullName>
    </submittedName>
</protein>
<feature type="domain" description="Peptidase M12B" evidence="8">
    <location>
        <begin position="78"/>
        <end position="273"/>
    </location>
</feature>
<dbReference type="InterPro" id="IPR034027">
    <property type="entry name" value="Reprolysin_adamalysin"/>
</dbReference>
<dbReference type="OrthoDB" id="5951731at2759"/>
<dbReference type="SUPFAM" id="SSF55486">
    <property type="entry name" value="Metalloproteases ('zincins'), catalytic domain"/>
    <property type="match status" value="1"/>
</dbReference>
<feature type="region of interest" description="Disordered" evidence="5">
    <location>
        <begin position="53"/>
        <end position="74"/>
    </location>
</feature>
<dbReference type="PROSITE" id="PS50214">
    <property type="entry name" value="DISINTEGRIN_2"/>
    <property type="match status" value="1"/>
</dbReference>
<evidence type="ECO:0000256" key="4">
    <source>
        <dbReference type="PROSITE-ProRule" id="PRU00276"/>
    </source>
</evidence>
<dbReference type="RefSeq" id="XP_011302868.1">
    <property type="nucleotide sequence ID" value="XM_011304566.1"/>
</dbReference>
<keyword evidence="2 4" id="KW-1015">Disulfide bond</keyword>
<keyword evidence="6" id="KW-0732">Signal</keyword>
<dbReference type="Pfam" id="PF08516">
    <property type="entry name" value="ADAM_CR"/>
    <property type="match status" value="1"/>
</dbReference>
<dbReference type="Pfam" id="PF00200">
    <property type="entry name" value="Disintegrin"/>
    <property type="match status" value="1"/>
</dbReference>
<dbReference type="GeneID" id="105266422"/>
<evidence type="ECO:0000313" key="10">
    <source>
        <dbReference type="RefSeq" id="XP_011302868.1"/>
    </source>
</evidence>
<dbReference type="SMART" id="SM00608">
    <property type="entry name" value="ACR"/>
    <property type="match status" value="1"/>
</dbReference>
<feature type="chain" id="PRO_5040394705" evidence="6">
    <location>
        <begin position="20"/>
        <end position="509"/>
    </location>
</feature>
<feature type="disulfide bond" evidence="4">
    <location>
        <begin position="230"/>
        <end position="235"/>
    </location>
</feature>
<accession>A0A9R1T5J3</accession>
<keyword evidence="1" id="KW-0482">Metalloprotease</keyword>
<evidence type="ECO:0000313" key="9">
    <source>
        <dbReference type="Proteomes" id="UP000694866"/>
    </source>
</evidence>
<keyword evidence="4" id="KW-0862">Zinc</keyword>
<dbReference type="Gene3D" id="4.10.70.10">
    <property type="entry name" value="Disintegrin domain"/>
    <property type="match status" value="1"/>
</dbReference>
<sequence length="509" mass="56665">MGKVLFFSSLSTIFLIIQAVPHDRISMSNSNILINSGEIKEWNKSYENSRPWTEKLHRNERKTDESPQGPYNSNSNSRYVELALVVDNQQYIFLGRNLTKIHHRCRDLAKIINSLYEPLNIFVALVGVEVWAENDPIDITSNRQSTLLNFLHYRKDNLTRKIPNDYAHLLTHVGFDNGVVGMALKGTICTNDFSGGITHEQLDVKLTASLIAHMMGHNLGMEHDSRNCSCPEERCTMSSEFGISAPRHWSSCSKDSLAFAFNHGMDHCLRNKPLMIFGGPVCGNGFVESGEECDCGVKEHCDNACCNPDNCTLTINATCATGECCDLSSCKWKNRGTPCRTADNECDLAEYCTGNSEYCPDDEHKINGDVCKVGEAFCYQGRCRSRTDQCKVLWGEGSFSEDFCYNLNKKASRRGNCRYDSMNSSYYPCDDEDILCGRLQCHSDGNSLLFGLESAAVISHSFLMKNTEMVKCRAAIIDLGLNDPDPGLVPHGAQCGAGKMCLNQKCVAV</sequence>
<dbReference type="InterPro" id="IPR001762">
    <property type="entry name" value="Disintegrin_dom"/>
</dbReference>
<dbReference type="PANTHER" id="PTHR11905:SF159">
    <property type="entry name" value="ADAM METALLOPROTEASE"/>
    <property type="match status" value="1"/>
</dbReference>
<evidence type="ECO:0000256" key="5">
    <source>
        <dbReference type="SAM" id="MobiDB-lite"/>
    </source>
</evidence>
<dbReference type="KEGG" id="fas:105266422"/>
<feature type="domain" description="Disintegrin" evidence="7">
    <location>
        <begin position="279"/>
        <end position="367"/>
    </location>
</feature>
<proteinExistence type="predicted"/>
<reference evidence="10" key="1">
    <citation type="submission" date="2025-08" db="UniProtKB">
        <authorList>
            <consortium name="RefSeq"/>
        </authorList>
    </citation>
    <scope>IDENTIFICATION</scope>
    <source>
        <strain evidence="10">USDA-PBARC FA_bdor</strain>
        <tissue evidence="10">Whole organism</tissue>
    </source>
</reference>
<dbReference type="InterPro" id="IPR006586">
    <property type="entry name" value="ADAM_Cys-rich"/>
</dbReference>
<dbReference type="GO" id="GO:0006509">
    <property type="term" value="P:membrane protein ectodomain proteolysis"/>
    <property type="evidence" value="ECO:0007669"/>
    <property type="project" value="TreeGrafter"/>
</dbReference>
<organism evidence="9 10">
    <name type="scientific">Fopius arisanus</name>
    <dbReference type="NCBI Taxonomy" id="64838"/>
    <lineage>
        <taxon>Eukaryota</taxon>
        <taxon>Metazoa</taxon>
        <taxon>Ecdysozoa</taxon>
        <taxon>Arthropoda</taxon>
        <taxon>Hexapoda</taxon>
        <taxon>Insecta</taxon>
        <taxon>Pterygota</taxon>
        <taxon>Neoptera</taxon>
        <taxon>Endopterygota</taxon>
        <taxon>Hymenoptera</taxon>
        <taxon>Apocrita</taxon>
        <taxon>Ichneumonoidea</taxon>
        <taxon>Braconidae</taxon>
        <taxon>Opiinae</taxon>
        <taxon>Fopius</taxon>
    </lineage>
</organism>
<dbReference type="SMART" id="SM00050">
    <property type="entry name" value="DISIN"/>
    <property type="match status" value="1"/>
</dbReference>
<dbReference type="Gene3D" id="3.40.390.10">
    <property type="entry name" value="Collagenase (Catalytic Domain)"/>
    <property type="match status" value="1"/>
</dbReference>
<dbReference type="PROSITE" id="PS50215">
    <property type="entry name" value="ADAM_MEPRO"/>
    <property type="match status" value="1"/>
</dbReference>
<comment type="caution">
    <text evidence="4">Lacks conserved residue(s) required for the propagation of feature annotation.</text>
</comment>
<evidence type="ECO:0000256" key="6">
    <source>
        <dbReference type="SAM" id="SignalP"/>
    </source>
</evidence>
<keyword evidence="1" id="KW-0645">Protease</keyword>
<dbReference type="Pfam" id="PF01421">
    <property type="entry name" value="Reprolysin"/>
    <property type="match status" value="1"/>
</dbReference>
<evidence type="ECO:0000256" key="3">
    <source>
        <dbReference type="PROSITE-ProRule" id="PRU00068"/>
    </source>
</evidence>
<feature type="disulfide bond" evidence="4">
    <location>
        <begin position="228"/>
        <end position="252"/>
    </location>
</feature>
<dbReference type="CDD" id="cd04269">
    <property type="entry name" value="ZnMc_adamalysin_II_like"/>
    <property type="match status" value="1"/>
</dbReference>
<evidence type="ECO:0000256" key="2">
    <source>
        <dbReference type="ARBA" id="ARBA00023157"/>
    </source>
</evidence>
<name>A0A9R1T5J3_9HYME</name>
<keyword evidence="9" id="KW-1185">Reference proteome</keyword>
<feature type="signal peptide" evidence="6">
    <location>
        <begin position="1"/>
        <end position="19"/>
    </location>
</feature>
<evidence type="ECO:0000256" key="1">
    <source>
        <dbReference type="ARBA" id="ARBA00023049"/>
    </source>
</evidence>
<feature type="disulfide bond" evidence="3">
    <location>
        <begin position="339"/>
        <end position="359"/>
    </location>
</feature>
<feature type="binding site" evidence="4">
    <location>
        <position position="223"/>
    </location>
    <ligand>
        <name>Zn(2+)</name>
        <dbReference type="ChEBI" id="CHEBI:29105"/>
        <note>catalytic</note>
    </ligand>
</feature>
<dbReference type="AlphaFoldDB" id="A0A9R1T5J3"/>
<feature type="compositionally biased region" description="Basic and acidic residues" evidence="5">
    <location>
        <begin position="53"/>
        <end position="65"/>
    </location>
</feature>
<dbReference type="InterPro" id="IPR024079">
    <property type="entry name" value="MetalloPept_cat_dom_sf"/>
</dbReference>
<keyword evidence="4" id="KW-0479">Metal-binding</keyword>
<dbReference type="FunFam" id="4.10.70.10:FF:000001">
    <property type="entry name" value="Disintegrin and metalloproteinase domain-containing protein 22"/>
    <property type="match status" value="1"/>
</dbReference>
<dbReference type="GO" id="GO:0004222">
    <property type="term" value="F:metalloendopeptidase activity"/>
    <property type="evidence" value="ECO:0007669"/>
    <property type="project" value="InterPro"/>
</dbReference>
<dbReference type="InterPro" id="IPR001590">
    <property type="entry name" value="Peptidase_M12B"/>
</dbReference>
<feature type="binding site" evidence="4">
    <location>
        <position position="217"/>
    </location>
    <ligand>
        <name>Zn(2+)</name>
        <dbReference type="ChEBI" id="CHEBI:29105"/>
        <note>catalytic</note>
    </ligand>
</feature>
<dbReference type="SUPFAM" id="SSF57552">
    <property type="entry name" value="Blood coagulation inhibitor (disintegrin)"/>
    <property type="match status" value="1"/>
</dbReference>
<dbReference type="GO" id="GO:0046872">
    <property type="term" value="F:metal ion binding"/>
    <property type="evidence" value="ECO:0007669"/>
    <property type="project" value="UniProtKB-KW"/>
</dbReference>
<dbReference type="PANTHER" id="PTHR11905">
    <property type="entry name" value="ADAM A DISINTEGRIN AND METALLOPROTEASE DOMAIN"/>
    <property type="match status" value="1"/>
</dbReference>